<evidence type="ECO:0000259" key="1">
    <source>
        <dbReference type="Pfam" id="PF04448"/>
    </source>
</evidence>
<accession>A0ABP8V9J4</accession>
<evidence type="ECO:0000313" key="2">
    <source>
        <dbReference type="EMBL" id="GAA4652041.1"/>
    </source>
</evidence>
<reference evidence="3" key="1">
    <citation type="journal article" date="2019" name="Int. J. Syst. Evol. Microbiol.">
        <title>The Global Catalogue of Microorganisms (GCM) 10K type strain sequencing project: providing services to taxonomists for standard genome sequencing and annotation.</title>
        <authorList>
            <consortium name="The Broad Institute Genomics Platform"/>
            <consortium name="The Broad Institute Genome Sequencing Center for Infectious Disease"/>
            <person name="Wu L."/>
            <person name="Ma J."/>
        </authorList>
    </citation>
    <scope>NUCLEOTIDE SEQUENCE [LARGE SCALE GENOMIC DNA]</scope>
    <source>
        <strain evidence="3">JCM 17805</strain>
    </source>
</reference>
<gene>
    <name evidence="2" type="ORF">GCM10023116_43250</name>
</gene>
<keyword evidence="3" id="KW-1185">Reference proteome</keyword>
<protein>
    <recommendedName>
        <fullName evidence="1">DUF551 domain-containing protein</fullName>
    </recommendedName>
</protein>
<name>A0ABP8V9J4_9GAMM</name>
<proteinExistence type="predicted"/>
<dbReference type="Pfam" id="PF04448">
    <property type="entry name" value="DUF551"/>
    <property type="match status" value="1"/>
</dbReference>
<sequence>MQDDFHADLFSISCPECSLMLDGEYEEDEVKEIWNNRNSPWVSVDDRMPNTDGWYSIVATIDGKRCATMAFLESDYMGQFWLTHNDYKDADIWDGVTHWAPLPELPQ</sequence>
<dbReference type="InterPro" id="IPR007539">
    <property type="entry name" value="DUF551"/>
</dbReference>
<evidence type="ECO:0000313" key="3">
    <source>
        <dbReference type="Proteomes" id="UP001500604"/>
    </source>
</evidence>
<dbReference type="EMBL" id="BAABFL010000468">
    <property type="protein sequence ID" value="GAA4652041.1"/>
    <property type="molecule type" value="Genomic_DNA"/>
</dbReference>
<feature type="domain" description="DUF551" evidence="1">
    <location>
        <begin position="41"/>
        <end position="107"/>
    </location>
</feature>
<organism evidence="2 3">
    <name type="scientific">Kistimonas scapharcae</name>
    <dbReference type="NCBI Taxonomy" id="1036133"/>
    <lineage>
        <taxon>Bacteria</taxon>
        <taxon>Pseudomonadati</taxon>
        <taxon>Pseudomonadota</taxon>
        <taxon>Gammaproteobacteria</taxon>
        <taxon>Oceanospirillales</taxon>
        <taxon>Endozoicomonadaceae</taxon>
        <taxon>Kistimonas</taxon>
    </lineage>
</organism>
<comment type="caution">
    <text evidence="2">The sequence shown here is derived from an EMBL/GenBank/DDBJ whole genome shotgun (WGS) entry which is preliminary data.</text>
</comment>
<dbReference type="Proteomes" id="UP001500604">
    <property type="component" value="Unassembled WGS sequence"/>
</dbReference>